<dbReference type="PANTHER" id="PTHR37811:SF2">
    <property type="entry name" value="ABM DOMAIN-CONTAINING PROTEIN"/>
    <property type="match status" value="1"/>
</dbReference>
<evidence type="ECO:0000313" key="3">
    <source>
        <dbReference type="Proteomes" id="UP000182332"/>
    </source>
</evidence>
<dbReference type="AlphaFoldDB" id="A0A1I0HGH1"/>
<proteinExistence type="predicted"/>
<organism evidence="2 3">
    <name type="scientific">Pseudomonas graminis</name>
    <dbReference type="NCBI Taxonomy" id="158627"/>
    <lineage>
        <taxon>Bacteria</taxon>
        <taxon>Pseudomonadati</taxon>
        <taxon>Pseudomonadota</taxon>
        <taxon>Gammaproteobacteria</taxon>
        <taxon>Pseudomonadales</taxon>
        <taxon>Pseudomonadaceae</taxon>
        <taxon>Pseudomonas</taxon>
    </lineage>
</organism>
<dbReference type="SUPFAM" id="SSF54909">
    <property type="entry name" value="Dimeric alpha+beta barrel"/>
    <property type="match status" value="1"/>
</dbReference>
<feature type="domain" description="ABM" evidence="1">
    <location>
        <begin position="2"/>
        <end position="91"/>
    </location>
</feature>
<dbReference type="PANTHER" id="PTHR37811">
    <property type="entry name" value="BLL5343 PROTEIN"/>
    <property type="match status" value="1"/>
</dbReference>
<evidence type="ECO:0000259" key="1">
    <source>
        <dbReference type="PROSITE" id="PS51725"/>
    </source>
</evidence>
<gene>
    <name evidence="2" type="ORF">SAMN05216197_12747</name>
</gene>
<dbReference type="Proteomes" id="UP000182332">
    <property type="component" value="Unassembled WGS sequence"/>
</dbReference>
<dbReference type="PROSITE" id="PS51725">
    <property type="entry name" value="ABM"/>
    <property type="match status" value="1"/>
</dbReference>
<dbReference type="Pfam" id="PF03992">
    <property type="entry name" value="ABM"/>
    <property type="match status" value="1"/>
</dbReference>
<dbReference type="RefSeq" id="WP_074891690.1">
    <property type="nucleotide sequence ID" value="NZ_FOHW01000027.1"/>
</dbReference>
<reference evidence="2 3" key="1">
    <citation type="submission" date="2016-10" db="EMBL/GenBank/DDBJ databases">
        <authorList>
            <person name="de Groot N.N."/>
        </authorList>
    </citation>
    <scope>NUCLEOTIDE SEQUENCE [LARGE SCALE GENOMIC DNA]</scope>
    <source>
        <strain evidence="2 3">DSM 11363</strain>
    </source>
</reference>
<dbReference type="InterPro" id="IPR052936">
    <property type="entry name" value="Jasmonate_Hydroxylase-like"/>
</dbReference>
<keyword evidence="2" id="KW-0503">Monooxygenase</keyword>
<name>A0A1I0HGH1_9PSED</name>
<keyword evidence="2" id="KW-0560">Oxidoreductase</keyword>
<dbReference type="InterPro" id="IPR011008">
    <property type="entry name" value="Dimeric_a/b-barrel"/>
</dbReference>
<protein>
    <submittedName>
        <fullName evidence="2">Heme-degrading monooxygenase HmoA</fullName>
    </submittedName>
</protein>
<dbReference type="OrthoDB" id="9797060at2"/>
<accession>A0A1I0HGH1</accession>
<sequence length="114" mass="13430">MIAVIFEAWPHEEQYQRYLDLAAELKPLLEGLDGFISVERYQSLSEPGKVLSLSFWRDEEAIKRWRGLELHRAAQLTGRRQVFDDYHLRIADVMRDYSLENRAEAPGDSRRAHE</sequence>
<dbReference type="GO" id="GO:0004497">
    <property type="term" value="F:monooxygenase activity"/>
    <property type="evidence" value="ECO:0007669"/>
    <property type="project" value="UniProtKB-KW"/>
</dbReference>
<dbReference type="EMBL" id="FOHW01000027">
    <property type="protein sequence ID" value="SET82964.1"/>
    <property type="molecule type" value="Genomic_DNA"/>
</dbReference>
<dbReference type="InterPro" id="IPR007138">
    <property type="entry name" value="ABM_dom"/>
</dbReference>
<dbReference type="Gene3D" id="3.30.70.100">
    <property type="match status" value="1"/>
</dbReference>
<evidence type="ECO:0000313" key="2">
    <source>
        <dbReference type="EMBL" id="SET82964.1"/>
    </source>
</evidence>